<dbReference type="Proteomes" id="UP000296159">
    <property type="component" value="Unassembled WGS sequence"/>
</dbReference>
<comment type="catalytic activity">
    <reaction evidence="4">
        <text>Hydrolysis of terminal non-reducing beta-D-fructofuranoside residues in beta-D-fructofuranosides.</text>
        <dbReference type="EC" id="3.2.1.26"/>
    </reaction>
</comment>
<dbReference type="RefSeq" id="WP_136166249.1">
    <property type="nucleotide sequence ID" value="NZ_KZ819077.1"/>
</dbReference>
<dbReference type="SUPFAM" id="SSF49899">
    <property type="entry name" value="Concanavalin A-like lectins/glucanases"/>
    <property type="match status" value="1"/>
</dbReference>
<dbReference type="UniPathway" id="UPA00238"/>
<dbReference type="EMBL" id="QDKH01000009">
    <property type="protein sequence ID" value="PWC16349.1"/>
    <property type="molecule type" value="Genomic_DNA"/>
</dbReference>
<evidence type="ECO:0000256" key="5">
    <source>
        <dbReference type="RuleBase" id="RU365015"/>
    </source>
</evidence>
<name>A0A2U1U3W1_9GAMM</name>
<proteinExistence type="inferred from homology"/>
<evidence type="ECO:0000256" key="1">
    <source>
        <dbReference type="ARBA" id="ARBA00009902"/>
    </source>
</evidence>
<dbReference type="InterPro" id="IPR013189">
    <property type="entry name" value="Glyco_hydro_32_C"/>
</dbReference>
<comment type="pathway">
    <text evidence="5">Glycan biosynthesis; sucrose metabolism.</text>
</comment>
<dbReference type="InterPro" id="IPR018053">
    <property type="entry name" value="Glyco_hydro_32_AS"/>
</dbReference>
<dbReference type="InterPro" id="IPR051214">
    <property type="entry name" value="GH32_Enzymes"/>
</dbReference>
<evidence type="ECO:0000259" key="6">
    <source>
        <dbReference type="Pfam" id="PF00251"/>
    </source>
</evidence>
<dbReference type="GO" id="GO:0005737">
    <property type="term" value="C:cytoplasm"/>
    <property type="evidence" value="ECO:0007669"/>
    <property type="project" value="UniProtKB-SubCell"/>
</dbReference>
<dbReference type="EC" id="3.2.1.26" evidence="4"/>
<dbReference type="InterPro" id="IPR006232">
    <property type="entry name" value="Suc6P_hydrolase"/>
</dbReference>
<feature type="domain" description="Glycosyl hydrolase family 32 C-terminal" evidence="7">
    <location>
        <begin position="349"/>
        <end position="477"/>
    </location>
</feature>
<comment type="caution">
    <text evidence="8">The sequence shown here is derived from an EMBL/GenBank/DDBJ whole genome shotgun (WGS) entry which is preliminary data.</text>
</comment>
<comment type="similarity">
    <text evidence="1 4">Belongs to the glycosyl hydrolase 32 family.</text>
</comment>
<dbReference type="InterPro" id="IPR001362">
    <property type="entry name" value="Glyco_hydro_32"/>
</dbReference>
<dbReference type="NCBIfam" id="TIGR01322">
    <property type="entry name" value="scrB_fam"/>
    <property type="match status" value="1"/>
</dbReference>
<dbReference type="GO" id="GO:0004564">
    <property type="term" value="F:beta-fructofuranosidase activity"/>
    <property type="evidence" value="ECO:0007669"/>
    <property type="project" value="UniProtKB-EC"/>
</dbReference>
<dbReference type="Gene3D" id="2.60.120.560">
    <property type="entry name" value="Exo-inulinase, domain 1"/>
    <property type="match status" value="1"/>
</dbReference>
<evidence type="ECO:0000313" key="9">
    <source>
        <dbReference type="Proteomes" id="UP000296159"/>
    </source>
</evidence>
<dbReference type="InterPro" id="IPR023296">
    <property type="entry name" value="Glyco_hydro_beta-prop_sf"/>
</dbReference>
<dbReference type="InterPro" id="IPR013148">
    <property type="entry name" value="Glyco_hydro_32_N"/>
</dbReference>
<keyword evidence="9" id="KW-1185">Reference proteome</keyword>
<dbReference type="AlphaFoldDB" id="A0A2U1U3W1"/>
<dbReference type="Pfam" id="PF00251">
    <property type="entry name" value="Glyco_hydro_32N"/>
    <property type="match status" value="1"/>
</dbReference>
<dbReference type="SUPFAM" id="SSF75005">
    <property type="entry name" value="Arabinanase/levansucrase/invertase"/>
    <property type="match status" value="1"/>
</dbReference>
<evidence type="ECO:0000259" key="7">
    <source>
        <dbReference type="Pfam" id="PF08244"/>
    </source>
</evidence>
<comment type="function">
    <text evidence="5">Enables the bacterium to metabolize sucrose as a sole carbon source.</text>
</comment>
<dbReference type="GO" id="GO:0005985">
    <property type="term" value="P:sucrose metabolic process"/>
    <property type="evidence" value="ECO:0007669"/>
    <property type="project" value="UniProtKB-UniPathway"/>
</dbReference>
<keyword evidence="5" id="KW-0119">Carbohydrate metabolism</keyword>
<evidence type="ECO:0000313" key="8">
    <source>
        <dbReference type="EMBL" id="PWC16349.1"/>
    </source>
</evidence>
<evidence type="ECO:0000256" key="4">
    <source>
        <dbReference type="RuleBase" id="RU362110"/>
    </source>
</evidence>
<reference evidence="8 9" key="1">
    <citation type="submission" date="2018-04" db="EMBL/GenBank/DDBJ databases">
        <title>Brenneria corticis sp.nov.</title>
        <authorList>
            <person name="Li Y."/>
        </authorList>
    </citation>
    <scope>NUCLEOTIDE SEQUENCE [LARGE SCALE GENOMIC DNA]</scope>
    <source>
        <strain evidence="8 9">CFCC 11842</strain>
    </source>
</reference>
<dbReference type="InterPro" id="IPR013320">
    <property type="entry name" value="ConA-like_dom_sf"/>
</dbReference>
<gene>
    <name evidence="8" type="ORF">DDT56_09730</name>
</gene>
<evidence type="ECO:0000256" key="3">
    <source>
        <dbReference type="ARBA" id="ARBA00023295"/>
    </source>
</evidence>
<comment type="subcellular location">
    <subcellularLocation>
        <location evidence="5">Cytoplasm</location>
    </subcellularLocation>
</comment>
<accession>A0A2U1U3W1</accession>
<sequence>MIELLEKANSYIAATRPLMNMEWYPSWHLAPAVGWMNDPNGLVWYDGMYHAFYQHYPYEAVWGPMHWGHARSRDMIHWEHLPVALAPAGKDDKDGCFSGSAVDNDGELSLIYTGHVHEGDRASDKGLRQVQCLATSRDGIHFTPQGKIIDAPAGIRHFRDPKVWKMGDYWYLVLGLKVENRGEVRLWRSTDLRDWEPQGLLARSAPGESYMWECPDFFPLGDKWVLLFSPQGMKAEGYHNRNLFQSGYMIGTWQPGGEFVIETPFTEIDAGHDFYAPQTLLAPDGRRIMLGWLAMWESLMPEQAHLWAGMLSMPRELTLTSDNTLRVAPTAEIDVCCHQERREQNVELKNGALPLAQDCAAQFVTLDIDLQASDAEKYGLSLGSQPNNEQGLFIYVDDQSRRLVLERRYPTHGISGYRSVPLPVSSSLRLRVFFDRSSVEVFVNDGERCLSSRIYPQAQERHLSLFAQNGGARFNSVGSGKIS</sequence>
<evidence type="ECO:0000256" key="2">
    <source>
        <dbReference type="ARBA" id="ARBA00022801"/>
    </source>
</evidence>
<keyword evidence="3 4" id="KW-0326">Glycosidase</keyword>
<dbReference type="PANTHER" id="PTHR43101:SF1">
    <property type="entry name" value="BETA-FRUCTOSIDASE"/>
    <property type="match status" value="1"/>
</dbReference>
<dbReference type="Gene3D" id="2.115.10.20">
    <property type="entry name" value="Glycosyl hydrolase domain, family 43"/>
    <property type="match status" value="1"/>
</dbReference>
<dbReference type="CDD" id="cd08996">
    <property type="entry name" value="GH32_FFase"/>
    <property type="match status" value="1"/>
</dbReference>
<protein>
    <recommendedName>
        <fullName evidence="4">Sucrose-6-phosphate hydrolase</fullName>
        <ecNumber evidence="4">3.2.1.26</ecNumber>
    </recommendedName>
    <alternativeName>
        <fullName evidence="5">Invertase</fullName>
    </alternativeName>
</protein>
<organism evidence="8 9">
    <name type="scientific">Brenneria corticis</name>
    <dbReference type="NCBI Taxonomy" id="2173106"/>
    <lineage>
        <taxon>Bacteria</taxon>
        <taxon>Pseudomonadati</taxon>
        <taxon>Pseudomonadota</taxon>
        <taxon>Gammaproteobacteria</taxon>
        <taxon>Enterobacterales</taxon>
        <taxon>Pectobacteriaceae</taxon>
        <taxon>Brenneria</taxon>
    </lineage>
</organism>
<keyword evidence="2 4" id="KW-0378">Hydrolase</keyword>
<dbReference type="PANTHER" id="PTHR43101">
    <property type="entry name" value="BETA-FRUCTOSIDASE"/>
    <property type="match status" value="1"/>
</dbReference>
<dbReference type="Pfam" id="PF08244">
    <property type="entry name" value="Glyco_hydro_32C"/>
    <property type="match status" value="1"/>
</dbReference>
<dbReference type="PROSITE" id="PS00609">
    <property type="entry name" value="GLYCOSYL_HYDROL_F32"/>
    <property type="match status" value="1"/>
</dbReference>
<dbReference type="SMART" id="SM00640">
    <property type="entry name" value="Glyco_32"/>
    <property type="match status" value="1"/>
</dbReference>
<keyword evidence="5" id="KW-0963">Cytoplasm</keyword>
<feature type="domain" description="Glycosyl hydrolase family 32 N-terminal" evidence="6">
    <location>
        <begin position="28"/>
        <end position="328"/>
    </location>
</feature>